<dbReference type="SUPFAM" id="SSF102114">
    <property type="entry name" value="Radical SAM enzymes"/>
    <property type="match status" value="1"/>
</dbReference>
<dbReference type="SFLD" id="SFLDS00029">
    <property type="entry name" value="Radical_SAM"/>
    <property type="match status" value="1"/>
</dbReference>
<keyword evidence="8 13" id="KW-0479">Metal-binding</keyword>
<dbReference type="Pfam" id="PF06968">
    <property type="entry name" value="BATS"/>
    <property type="match status" value="1"/>
</dbReference>
<evidence type="ECO:0000256" key="7">
    <source>
        <dbReference type="ARBA" id="ARBA00022714"/>
    </source>
</evidence>
<feature type="binding site" evidence="13 14">
    <location>
        <position position="204"/>
    </location>
    <ligand>
        <name>[2Fe-2S] cluster</name>
        <dbReference type="ChEBI" id="CHEBI:190135"/>
    </ligand>
</feature>
<keyword evidence="6 13" id="KW-0949">S-adenosyl-L-methionine</keyword>
<accession>A0A4Z0V4C6</accession>
<evidence type="ECO:0000256" key="14">
    <source>
        <dbReference type="PIRSR" id="PIRSR001619-1"/>
    </source>
</evidence>
<dbReference type="GO" id="GO:0005506">
    <property type="term" value="F:iron ion binding"/>
    <property type="evidence" value="ECO:0007669"/>
    <property type="project" value="UniProtKB-UniRule"/>
</dbReference>
<comment type="cofactor">
    <cofactor evidence="13 14">
        <name>[4Fe-4S] cluster</name>
        <dbReference type="ChEBI" id="CHEBI:49883"/>
    </cofactor>
    <text evidence="13 14">Binds 1 [4Fe-4S] cluster. The cluster is coordinated with 3 cysteines and an exchangeable S-adenosyl-L-methionine.</text>
</comment>
<keyword evidence="17" id="KW-1185">Reference proteome</keyword>
<evidence type="ECO:0000256" key="1">
    <source>
        <dbReference type="ARBA" id="ARBA00004942"/>
    </source>
</evidence>
<dbReference type="GeneID" id="82149068"/>
<evidence type="ECO:0000313" key="16">
    <source>
        <dbReference type="EMBL" id="TGG40016.1"/>
    </source>
</evidence>
<comment type="caution">
    <text evidence="16">The sequence shown here is derived from an EMBL/GenBank/DDBJ whole genome shotgun (WGS) entry which is preliminary data.</text>
</comment>
<organism evidence="16 17">
    <name type="scientific">Duncaniella freteri</name>
    <dbReference type="NCBI Taxonomy" id="2530391"/>
    <lineage>
        <taxon>Bacteria</taxon>
        <taxon>Pseudomonadati</taxon>
        <taxon>Bacteroidota</taxon>
        <taxon>Bacteroidia</taxon>
        <taxon>Bacteroidales</taxon>
        <taxon>Muribaculaceae</taxon>
        <taxon>Duncaniella</taxon>
    </lineage>
</organism>
<dbReference type="Pfam" id="PF04055">
    <property type="entry name" value="Radical_SAM"/>
    <property type="match status" value="1"/>
</dbReference>
<feature type="binding site" evidence="13 14">
    <location>
        <position position="71"/>
    </location>
    <ligand>
        <name>[4Fe-4S] cluster</name>
        <dbReference type="ChEBI" id="CHEBI:49883"/>
        <note>4Fe-4S-S-AdoMet</note>
    </ligand>
</feature>
<dbReference type="InterPro" id="IPR058240">
    <property type="entry name" value="rSAM_sf"/>
</dbReference>
<evidence type="ECO:0000256" key="3">
    <source>
        <dbReference type="ARBA" id="ARBA00012236"/>
    </source>
</evidence>
<dbReference type="CDD" id="cd01335">
    <property type="entry name" value="Radical_SAM"/>
    <property type="match status" value="1"/>
</dbReference>
<dbReference type="Gene3D" id="3.20.20.70">
    <property type="entry name" value="Aldolase class I"/>
    <property type="match status" value="1"/>
</dbReference>
<protein>
    <recommendedName>
        <fullName evidence="3 13">Biotin synthase</fullName>
        <ecNumber evidence="3 13">2.8.1.6</ecNumber>
    </recommendedName>
</protein>
<dbReference type="InterPro" id="IPR024177">
    <property type="entry name" value="Biotin_synthase"/>
</dbReference>
<dbReference type="InterPro" id="IPR013785">
    <property type="entry name" value="Aldolase_TIM"/>
</dbReference>
<dbReference type="NCBIfam" id="TIGR00433">
    <property type="entry name" value="bioB"/>
    <property type="match status" value="1"/>
</dbReference>
<evidence type="ECO:0000256" key="10">
    <source>
        <dbReference type="ARBA" id="ARBA00023004"/>
    </source>
</evidence>
<dbReference type="HAMAP" id="MF_01694">
    <property type="entry name" value="BioB"/>
    <property type="match status" value="1"/>
</dbReference>
<dbReference type="InterPro" id="IPR010722">
    <property type="entry name" value="BATS_dom"/>
</dbReference>
<dbReference type="SMART" id="SM00876">
    <property type="entry name" value="BATS"/>
    <property type="match status" value="1"/>
</dbReference>
<dbReference type="GO" id="GO:0009102">
    <property type="term" value="P:biotin biosynthetic process"/>
    <property type="evidence" value="ECO:0007669"/>
    <property type="project" value="UniProtKB-UniRule"/>
</dbReference>
<dbReference type="PROSITE" id="PS51918">
    <property type="entry name" value="RADICAL_SAM"/>
    <property type="match status" value="1"/>
</dbReference>
<keyword evidence="7 13" id="KW-0001">2Fe-2S</keyword>
<dbReference type="EC" id="2.8.1.6" evidence="3 13"/>
<dbReference type="InterPro" id="IPR002684">
    <property type="entry name" value="Biotin_synth/BioAB"/>
</dbReference>
<evidence type="ECO:0000256" key="5">
    <source>
        <dbReference type="ARBA" id="ARBA00022679"/>
    </source>
</evidence>
<comment type="function">
    <text evidence="13">Catalyzes the conversion of dethiobiotin (DTB) to biotin by the insertion of a sulfur atom into dethiobiotin via a radical-based mechanism.</text>
</comment>
<dbReference type="InterPro" id="IPR007197">
    <property type="entry name" value="rSAM"/>
</dbReference>
<dbReference type="SFLD" id="SFLDG01060">
    <property type="entry name" value="BATS_domain_containing"/>
    <property type="match status" value="1"/>
</dbReference>
<evidence type="ECO:0000256" key="2">
    <source>
        <dbReference type="ARBA" id="ARBA00010765"/>
    </source>
</evidence>
<comment type="cofactor">
    <cofactor evidence="14">
        <name>[2Fe-2S] cluster</name>
        <dbReference type="ChEBI" id="CHEBI:190135"/>
    </cofactor>
    <text evidence="14">Binds 1 [2Fe-2S] cluster. The cluster is coordinated with 3 cysteines and 1 arginine.</text>
</comment>
<dbReference type="EMBL" id="SJSA01000001">
    <property type="protein sequence ID" value="TGG40016.1"/>
    <property type="molecule type" value="Genomic_DNA"/>
</dbReference>
<keyword evidence="4 13" id="KW-0004">4Fe-4S</keyword>
<keyword evidence="5 13" id="KW-0808">Transferase</keyword>
<keyword evidence="11 13" id="KW-0411">Iron-sulfur</keyword>
<feature type="binding site" evidence="13 14">
    <location>
        <position position="274"/>
    </location>
    <ligand>
        <name>[2Fe-2S] cluster</name>
        <dbReference type="ChEBI" id="CHEBI:190135"/>
    </ligand>
</feature>
<feature type="binding site" evidence="13 14">
    <location>
        <position position="111"/>
    </location>
    <ligand>
        <name>[2Fe-2S] cluster</name>
        <dbReference type="ChEBI" id="CHEBI:190135"/>
    </ligand>
</feature>
<dbReference type="SMART" id="SM00729">
    <property type="entry name" value="Elp3"/>
    <property type="match status" value="1"/>
</dbReference>
<comment type="catalytic activity">
    <reaction evidence="12 13">
        <text>(4R,5S)-dethiobiotin + (sulfur carrier)-SH + 2 reduced [2Fe-2S]-[ferredoxin] + 2 S-adenosyl-L-methionine = (sulfur carrier)-H + biotin + 2 5'-deoxyadenosine + 2 L-methionine + 2 oxidized [2Fe-2S]-[ferredoxin]</text>
        <dbReference type="Rhea" id="RHEA:22060"/>
        <dbReference type="Rhea" id="RHEA-COMP:10000"/>
        <dbReference type="Rhea" id="RHEA-COMP:10001"/>
        <dbReference type="Rhea" id="RHEA-COMP:14737"/>
        <dbReference type="Rhea" id="RHEA-COMP:14739"/>
        <dbReference type="ChEBI" id="CHEBI:17319"/>
        <dbReference type="ChEBI" id="CHEBI:29917"/>
        <dbReference type="ChEBI" id="CHEBI:33737"/>
        <dbReference type="ChEBI" id="CHEBI:33738"/>
        <dbReference type="ChEBI" id="CHEBI:57586"/>
        <dbReference type="ChEBI" id="CHEBI:57844"/>
        <dbReference type="ChEBI" id="CHEBI:59789"/>
        <dbReference type="ChEBI" id="CHEBI:64428"/>
        <dbReference type="ChEBI" id="CHEBI:149473"/>
        <dbReference type="EC" id="2.8.1.6"/>
    </reaction>
</comment>
<dbReference type="RefSeq" id="WP_135471022.1">
    <property type="nucleotide sequence ID" value="NZ_SJSA01000001.1"/>
</dbReference>
<dbReference type="GO" id="GO:0051537">
    <property type="term" value="F:2 iron, 2 sulfur cluster binding"/>
    <property type="evidence" value="ECO:0007669"/>
    <property type="project" value="UniProtKB-KW"/>
</dbReference>
<comment type="pathway">
    <text evidence="1 13">Cofactor biosynthesis; biotin biosynthesis; biotin from 7,8-diaminononanoate: step 2/2.</text>
</comment>
<dbReference type="AlphaFoldDB" id="A0A4Z0V4C6"/>
<evidence type="ECO:0000256" key="11">
    <source>
        <dbReference type="ARBA" id="ARBA00023014"/>
    </source>
</evidence>
<dbReference type="UniPathway" id="UPA00078">
    <property type="reaction ID" value="UER00162"/>
</dbReference>
<feature type="binding site" evidence="13 14">
    <location>
        <position position="67"/>
    </location>
    <ligand>
        <name>[4Fe-4S] cluster</name>
        <dbReference type="ChEBI" id="CHEBI:49883"/>
        <note>4Fe-4S-S-AdoMet</note>
    </ligand>
</feature>
<dbReference type="SFLD" id="SFLDG01278">
    <property type="entry name" value="biotin_synthase_like"/>
    <property type="match status" value="1"/>
</dbReference>
<dbReference type="PANTHER" id="PTHR22976:SF2">
    <property type="entry name" value="BIOTIN SYNTHASE, MITOCHONDRIAL"/>
    <property type="match status" value="1"/>
</dbReference>
<keyword evidence="10 13" id="KW-0408">Iron</keyword>
<name>A0A4Z0V4C6_9BACT</name>
<dbReference type="GO" id="GO:0051539">
    <property type="term" value="F:4 iron, 4 sulfur cluster binding"/>
    <property type="evidence" value="ECO:0007669"/>
    <property type="project" value="UniProtKB-KW"/>
</dbReference>
<evidence type="ECO:0000256" key="4">
    <source>
        <dbReference type="ARBA" id="ARBA00022485"/>
    </source>
</evidence>
<comment type="subunit">
    <text evidence="13">Homodimer.</text>
</comment>
<dbReference type="PANTHER" id="PTHR22976">
    <property type="entry name" value="BIOTIN SYNTHASE"/>
    <property type="match status" value="1"/>
</dbReference>
<reference evidence="16 17" key="1">
    <citation type="submission" date="2019-02" db="EMBL/GenBank/DDBJ databases">
        <title>Isolation and identification of novel species under the genus Muribaculum.</title>
        <authorList>
            <person name="Miyake S."/>
            <person name="Ding Y."/>
            <person name="Low A."/>
            <person name="Soh M."/>
            <person name="Seedorf H."/>
        </authorList>
    </citation>
    <scope>NUCLEOTIDE SEQUENCE [LARGE SCALE GENOMIC DNA]</scope>
    <source>
        <strain evidence="16 17">TLL-A3</strain>
    </source>
</reference>
<evidence type="ECO:0000256" key="6">
    <source>
        <dbReference type="ARBA" id="ARBA00022691"/>
    </source>
</evidence>
<keyword evidence="9 13" id="KW-0093">Biotin biosynthesis</keyword>
<proteinExistence type="inferred from homology"/>
<feature type="domain" description="Radical SAM core" evidence="15">
    <location>
        <begin position="49"/>
        <end position="279"/>
    </location>
</feature>
<sequence>MNPQQIHDIKERVLAGGKISRQEALSLADITPESRQALREAASEITARFSTRRFDSCSIISARSGRCPEDCKWCAQSAHYRTTIDTYPLVDRDTCMEMADHNHRAGIQRFSLVTSGKSVTGKALDTICSYYSNLREKHPEMSLCASMGLLDYDAMTRLREAGVQRYHCNMESSRSFFPTLCTTHTQDDKLATIERARRAGLEICSGGIIGMGETMRQRIEFALELREIAPASIPINVLQPIPGTPLEGMDPISDDEYLDTAAIFRIIHPKAVLRFAGGRARISPSAQREALKIAINGAIMGDMLTTIGSQIEDDKRMVKEEGYEW</sequence>
<evidence type="ECO:0000256" key="8">
    <source>
        <dbReference type="ARBA" id="ARBA00022723"/>
    </source>
</evidence>
<comment type="cofactor">
    <cofactor evidence="13">
        <name>[2Fe-2S] cluster</name>
        <dbReference type="ChEBI" id="CHEBI:190135"/>
    </cofactor>
    <text evidence="13">Binds 1 [2Fe-2S] cluster. The cluster is coordinated with 3 cysteines and 1 arginine.</text>
</comment>
<comment type="similarity">
    <text evidence="2 13">Belongs to the radical SAM superfamily. Biotin synthase family.</text>
</comment>
<evidence type="ECO:0000256" key="12">
    <source>
        <dbReference type="ARBA" id="ARBA00051157"/>
    </source>
</evidence>
<evidence type="ECO:0000256" key="13">
    <source>
        <dbReference type="HAMAP-Rule" id="MF_01694"/>
    </source>
</evidence>
<dbReference type="GO" id="GO:0004076">
    <property type="term" value="F:biotin synthase activity"/>
    <property type="evidence" value="ECO:0007669"/>
    <property type="project" value="UniProtKB-UniRule"/>
</dbReference>
<feature type="binding site" evidence="13 14">
    <location>
        <position position="144"/>
    </location>
    <ligand>
        <name>[2Fe-2S] cluster</name>
        <dbReference type="ChEBI" id="CHEBI:190135"/>
    </ligand>
</feature>
<evidence type="ECO:0000256" key="9">
    <source>
        <dbReference type="ARBA" id="ARBA00022756"/>
    </source>
</evidence>
<evidence type="ECO:0000259" key="15">
    <source>
        <dbReference type="PROSITE" id="PS51918"/>
    </source>
</evidence>
<gene>
    <name evidence="13 16" type="primary">bioB</name>
    <name evidence="16" type="ORF">EZ315_04625</name>
</gene>
<evidence type="ECO:0000313" key="17">
    <source>
        <dbReference type="Proteomes" id="UP000297635"/>
    </source>
</evidence>
<dbReference type="InterPro" id="IPR006638">
    <property type="entry name" value="Elp3/MiaA/NifB-like_rSAM"/>
</dbReference>
<dbReference type="PIRSF" id="PIRSF001619">
    <property type="entry name" value="Biotin_synth"/>
    <property type="match status" value="1"/>
</dbReference>
<feature type="binding site" evidence="13 14">
    <location>
        <position position="74"/>
    </location>
    <ligand>
        <name>[4Fe-4S] cluster</name>
        <dbReference type="ChEBI" id="CHEBI:49883"/>
        <note>4Fe-4S-S-AdoMet</note>
    </ligand>
</feature>
<dbReference type="Proteomes" id="UP000297635">
    <property type="component" value="Unassembled WGS sequence"/>
</dbReference>